<gene>
    <name evidence="1" type="ORF">L1987_20555</name>
</gene>
<proteinExistence type="predicted"/>
<dbReference type="EMBL" id="CM042024">
    <property type="protein sequence ID" value="KAI3810906.1"/>
    <property type="molecule type" value="Genomic_DNA"/>
</dbReference>
<reference evidence="1 2" key="2">
    <citation type="journal article" date="2022" name="Mol. Ecol. Resour.">
        <title>The genomes of chicory, endive, great burdock and yacon provide insights into Asteraceae paleo-polyploidization history and plant inulin production.</title>
        <authorList>
            <person name="Fan W."/>
            <person name="Wang S."/>
            <person name="Wang H."/>
            <person name="Wang A."/>
            <person name="Jiang F."/>
            <person name="Liu H."/>
            <person name="Zhao H."/>
            <person name="Xu D."/>
            <person name="Zhang Y."/>
        </authorList>
    </citation>
    <scope>NUCLEOTIDE SEQUENCE [LARGE SCALE GENOMIC DNA]</scope>
    <source>
        <strain evidence="2">cv. Yunnan</strain>
        <tissue evidence="1">Leaves</tissue>
    </source>
</reference>
<organism evidence="1 2">
    <name type="scientific">Smallanthus sonchifolius</name>
    <dbReference type="NCBI Taxonomy" id="185202"/>
    <lineage>
        <taxon>Eukaryota</taxon>
        <taxon>Viridiplantae</taxon>
        <taxon>Streptophyta</taxon>
        <taxon>Embryophyta</taxon>
        <taxon>Tracheophyta</taxon>
        <taxon>Spermatophyta</taxon>
        <taxon>Magnoliopsida</taxon>
        <taxon>eudicotyledons</taxon>
        <taxon>Gunneridae</taxon>
        <taxon>Pentapetalae</taxon>
        <taxon>asterids</taxon>
        <taxon>campanulids</taxon>
        <taxon>Asterales</taxon>
        <taxon>Asteraceae</taxon>
        <taxon>Asteroideae</taxon>
        <taxon>Heliantheae alliance</taxon>
        <taxon>Millerieae</taxon>
        <taxon>Smallanthus</taxon>
    </lineage>
</organism>
<protein>
    <submittedName>
        <fullName evidence="1">Uncharacterized protein</fullName>
    </submittedName>
</protein>
<reference evidence="2" key="1">
    <citation type="journal article" date="2022" name="Mol. Ecol. Resour.">
        <title>The genomes of chicory, endive, great burdock and yacon provide insights into Asteraceae palaeo-polyploidization history and plant inulin production.</title>
        <authorList>
            <person name="Fan W."/>
            <person name="Wang S."/>
            <person name="Wang H."/>
            <person name="Wang A."/>
            <person name="Jiang F."/>
            <person name="Liu H."/>
            <person name="Zhao H."/>
            <person name="Xu D."/>
            <person name="Zhang Y."/>
        </authorList>
    </citation>
    <scope>NUCLEOTIDE SEQUENCE [LARGE SCALE GENOMIC DNA]</scope>
    <source>
        <strain evidence="2">cv. Yunnan</strain>
    </source>
</reference>
<accession>A0ACB9ISV1</accession>
<name>A0ACB9ISV1_9ASTR</name>
<keyword evidence="2" id="KW-1185">Reference proteome</keyword>
<evidence type="ECO:0000313" key="1">
    <source>
        <dbReference type="EMBL" id="KAI3810906.1"/>
    </source>
</evidence>
<comment type="caution">
    <text evidence="1">The sequence shown here is derived from an EMBL/GenBank/DDBJ whole genome shotgun (WGS) entry which is preliminary data.</text>
</comment>
<sequence length="487" mass="55189">MLNTSDQLNKFEAKADECYFVGYSSNQRAFRVYNKRMRIVLESIDINWHESNHTDTRDGPDWLFDVDSLFKSFNLPIFTSISVSSNPLMSMNNLCTSIASSSSSSSQHVDVPPTIFAKSTSGSSVSVATSETVEEQTPLIVDVAPQFSTEDPIEEEAVFPNNNITNLENHLEEDVIPQLRVHKDHPTDNIIGPLNMGVRSRSATEAMNDGLFTCSISQVEPKYIKATLLESSWVEAMQEELRQFTKLQDEGGIVVRNKARLVVQGFYQEEGIGFEDVFARVALLKAIGMFLTYAAYMDFTVYQMDVKSAFLYGNVQEESYVKQPLGFIDPTYPDHVYKLDKALYGLHQAPRALYETLSKHLLDNGFTRGAIGQTLFKRKDGADTILVQIYVNDIIFGSTNPRLCKEFEEVMRSKFEMSSMREMKFFLGFQVYQSESGILIHQQKYVKEILTKIKMTESHPYKTPVEVQHSLSPDLDGENADQHPIAR</sequence>
<dbReference type="Proteomes" id="UP001056120">
    <property type="component" value="Linkage Group LG07"/>
</dbReference>
<evidence type="ECO:0000313" key="2">
    <source>
        <dbReference type="Proteomes" id="UP001056120"/>
    </source>
</evidence>